<dbReference type="EMBL" id="CP016379">
    <property type="protein sequence ID" value="AZR74350.1"/>
    <property type="molecule type" value="Genomic_DNA"/>
</dbReference>
<name>A0A3S9T1E6_9FIRM</name>
<keyword evidence="2" id="KW-1185">Reference proteome</keyword>
<sequence>MVAQAFAKNGSMVQEQLWTNLGRYEEWRDYVKRARSGQKVKASPLTSFLSYVAARRYHCY</sequence>
<reference evidence="1 2" key="1">
    <citation type="submission" date="2016-07" db="EMBL/GenBank/DDBJ databases">
        <title>Genome and transcriptome analysis of iron-reducing fermentative bacteria Anoxybacter fermentans.</title>
        <authorList>
            <person name="Zeng X."/>
            <person name="Shao Z."/>
        </authorList>
    </citation>
    <scope>NUCLEOTIDE SEQUENCE [LARGE SCALE GENOMIC DNA]</scope>
    <source>
        <strain evidence="1 2">DY22613</strain>
    </source>
</reference>
<gene>
    <name evidence="1" type="ORF">BBF96_13710</name>
</gene>
<protein>
    <submittedName>
        <fullName evidence="1">Uncharacterized protein</fullName>
    </submittedName>
</protein>
<dbReference type="AlphaFoldDB" id="A0A3S9T1E6"/>
<dbReference type="Proteomes" id="UP000267250">
    <property type="component" value="Chromosome"/>
</dbReference>
<accession>A0A3S9T1E6</accession>
<organism evidence="1 2">
    <name type="scientific">Anoxybacter fermentans</name>
    <dbReference type="NCBI Taxonomy" id="1323375"/>
    <lineage>
        <taxon>Bacteria</taxon>
        <taxon>Bacillati</taxon>
        <taxon>Bacillota</taxon>
        <taxon>Clostridia</taxon>
        <taxon>Halanaerobiales</taxon>
        <taxon>Anoxybacter</taxon>
    </lineage>
</organism>
<proteinExistence type="predicted"/>
<evidence type="ECO:0000313" key="1">
    <source>
        <dbReference type="EMBL" id="AZR74350.1"/>
    </source>
</evidence>
<dbReference type="KEGG" id="aft:BBF96_13710"/>
<evidence type="ECO:0000313" key="2">
    <source>
        <dbReference type="Proteomes" id="UP000267250"/>
    </source>
</evidence>